<dbReference type="InterPro" id="IPR009057">
    <property type="entry name" value="Homeodomain-like_sf"/>
</dbReference>
<evidence type="ECO:0000256" key="3">
    <source>
        <dbReference type="SAM" id="MobiDB-lite"/>
    </source>
</evidence>
<evidence type="ECO:0000259" key="4">
    <source>
        <dbReference type="PROSITE" id="PS50943"/>
    </source>
</evidence>
<dbReference type="InterPro" id="IPR050109">
    <property type="entry name" value="HTH-type_TetR-like_transc_reg"/>
</dbReference>
<feature type="region of interest" description="Disordered" evidence="3">
    <location>
        <begin position="74"/>
        <end position="93"/>
    </location>
</feature>
<dbReference type="GO" id="GO:0003700">
    <property type="term" value="F:DNA-binding transcription factor activity"/>
    <property type="evidence" value="ECO:0007669"/>
    <property type="project" value="TreeGrafter"/>
</dbReference>
<dbReference type="InterPro" id="IPR001387">
    <property type="entry name" value="Cro/C1-type_HTH"/>
</dbReference>
<dbReference type="EMBL" id="LVHI01000037">
    <property type="protein sequence ID" value="OAK51665.1"/>
    <property type="molecule type" value="Genomic_DNA"/>
</dbReference>
<feature type="domain" description="HTH tetR-type" evidence="5">
    <location>
        <begin position="98"/>
        <end position="158"/>
    </location>
</feature>
<dbReference type="SMART" id="SM00530">
    <property type="entry name" value="HTH_XRE"/>
    <property type="match status" value="1"/>
</dbReference>
<dbReference type="PROSITE" id="PS50977">
    <property type="entry name" value="HTH_TETR_2"/>
    <property type="match status" value="1"/>
</dbReference>
<evidence type="ECO:0000256" key="2">
    <source>
        <dbReference type="PROSITE-ProRule" id="PRU00335"/>
    </source>
</evidence>
<dbReference type="Gene3D" id="1.10.357.10">
    <property type="entry name" value="Tetracycline Repressor, domain 2"/>
    <property type="match status" value="1"/>
</dbReference>
<dbReference type="Gene3D" id="1.10.260.40">
    <property type="entry name" value="lambda repressor-like DNA-binding domains"/>
    <property type="match status" value="1"/>
</dbReference>
<dbReference type="RefSeq" id="WP_068430188.1">
    <property type="nucleotide sequence ID" value="NZ_LVHI01000037.1"/>
</dbReference>
<evidence type="ECO:0000313" key="6">
    <source>
        <dbReference type="EMBL" id="OAK51665.1"/>
    </source>
</evidence>
<feature type="DNA-binding region" description="H-T-H motif" evidence="2">
    <location>
        <begin position="121"/>
        <end position="140"/>
    </location>
</feature>
<dbReference type="Proteomes" id="UP000077519">
    <property type="component" value="Unassembled WGS sequence"/>
</dbReference>
<evidence type="ECO:0000256" key="1">
    <source>
        <dbReference type="ARBA" id="ARBA00023125"/>
    </source>
</evidence>
<proteinExistence type="predicted"/>
<dbReference type="InterPro" id="IPR041490">
    <property type="entry name" value="KstR2_TetR_C"/>
</dbReference>
<dbReference type="PRINTS" id="PR00455">
    <property type="entry name" value="HTHTETR"/>
</dbReference>
<dbReference type="InterPro" id="IPR001647">
    <property type="entry name" value="HTH_TetR"/>
</dbReference>
<name>A0A177Y842_9NOCA</name>
<protein>
    <submittedName>
        <fullName evidence="6">TetR family transcriptional regulator</fullName>
    </submittedName>
</protein>
<comment type="caution">
    <text evidence="6">The sequence shown here is derived from an EMBL/GenBank/DDBJ whole genome shotgun (WGS) entry which is preliminary data.</text>
</comment>
<reference evidence="6 7" key="1">
    <citation type="submission" date="2016-03" db="EMBL/GenBank/DDBJ databases">
        <title>Genome sequence of Rhodococcus kyotonensis KB10.</title>
        <authorList>
            <person name="Jeong H."/>
            <person name="Hong C.E."/>
            <person name="Jo S.H."/>
            <person name="Park J.M."/>
        </authorList>
    </citation>
    <scope>NUCLEOTIDE SEQUENCE [LARGE SCALE GENOMIC DNA]</scope>
    <source>
        <strain evidence="6 7">KB10</strain>
    </source>
</reference>
<dbReference type="InterPro" id="IPR010982">
    <property type="entry name" value="Lambda_DNA-bd_dom_sf"/>
</dbReference>
<dbReference type="CDD" id="cd00093">
    <property type="entry name" value="HTH_XRE"/>
    <property type="match status" value="1"/>
</dbReference>
<gene>
    <name evidence="6" type="ORF">A3K89_10285</name>
</gene>
<organism evidence="6 7">
    <name type="scientific">Rhodococcoides kyotonense</name>
    <dbReference type="NCBI Taxonomy" id="398843"/>
    <lineage>
        <taxon>Bacteria</taxon>
        <taxon>Bacillati</taxon>
        <taxon>Actinomycetota</taxon>
        <taxon>Actinomycetes</taxon>
        <taxon>Mycobacteriales</taxon>
        <taxon>Nocardiaceae</taxon>
        <taxon>Rhodococcoides</taxon>
    </lineage>
</organism>
<dbReference type="AlphaFoldDB" id="A0A177Y842"/>
<dbReference type="SUPFAM" id="SSF46689">
    <property type="entry name" value="Homeodomain-like"/>
    <property type="match status" value="1"/>
</dbReference>
<accession>A0A177Y842</accession>
<sequence length="295" mass="32484">MVSMADSPGVHIGARVRETRMATGVSLRELARRLELSPATITALEKGRTTMSVDRLHEIATALGVSPADLFATGSASVSSRRPDEDESTTGNWREFDDVPMDLVLRAALACIVRKGYHGCSIRDIAEEAESSVSALYHYYPSKQAMLVALFELTMTDLLRRATAARDECDPDDHVERFSRLVESLTLYHSYRKEMGFVGSSEMRSLEDDSYAAIATKRVALQRMVDVEVQSGVDLGLFGTNRPHEAARAVVTMCVSVAQWYNPQGDEQPEEIAAAYVRFALDLVAHRPAGEGLKL</sequence>
<dbReference type="PANTHER" id="PTHR30055">
    <property type="entry name" value="HTH-TYPE TRANSCRIPTIONAL REGULATOR RUTR"/>
    <property type="match status" value="1"/>
</dbReference>
<dbReference type="SUPFAM" id="SSF48498">
    <property type="entry name" value="Tetracyclin repressor-like, C-terminal domain"/>
    <property type="match status" value="1"/>
</dbReference>
<evidence type="ECO:0000313" key="7">
    <source>
        <dbReference type="Proteomes" id="UP000077519"/>
    </source>
</evidence>
<dbReference type="PANTHER" id="PTHR30055:SF237">
    <property type="entry name" value="TRANSCRIPTIONAL REPRESSOR MCE3R"/>
    <property type="match status" value="1"/>
</dbReference>
<evidence type="ECO:0000259" key="5">
    <source>
        <dbReference type="PROSITE" id="PS50977"/>
    </source>
</evidence>
<dbReference type="SUPFAM" id="SSF47413">
    <property type="entry name" value="lambda repressor-like DNA-binding domains"/>
    <property type="match status" value="1"/>
</dbReference>
<feature type="domain" description="HTH cro/C1-type" evidence="4">
    <location>
        <begin position="16"/>
        <end position="70"/>
    </location>
</feature>
<dbReference type="InterPro" id="IPR036271">
    <property type="entry name" value="Tet_transcr_reg_TetR-rel_C_sf"/>
</dbReference>
<dbReference type="Pfam" id="PF17932">
    <property type="entry name" value="TetR_C_24"/>
    <property type="match status" value="1"/>
</dbReference>
<dbReference type="Pfam" id="PF00440">
    <property type="entry name" value="TetR_N"/>
    <property type="match status" value="1"/>
</dbReference>
<keyword evidence="7" id="KW-1185">Reference proteome</keyword>
<dbReference type="Pfam" id="PF13560">
    <property type="entry name" value="HTH_31"/>
    <property type="match status" value="1"/>
</dbReference>
<dbReference type="GO" id="GO:0000976">
    <property type="term" value="F:transcription cis-regulatory region binding"/>
    <property type="evidence" value="ECO:0007669"/>
    <property type="project" value="TreeGrafter"/>
</dbReference>
<keyword evidence="1 2" id="KW-0238">DNA-binding</keyword>
<dbReference type="PROSITE" id="PS50943">
    <property type="entry name" value="HTH_CROC1"/>
    <property type="match status" value="1"/>
</dbReference>